<evidence type="ECO:0000313" key="2">
    <source>
        <dbReference type="Proteomes" id="UP001054821"/>
    </source>
</evidence>
<dbReference type="Proteomes" id="UP001054821">
    <property type="component" value="Chromosome 8"/>
</dbReference>
<protein>
    <submittedName>
        <fullName evidence="1">Uncharacterized protein</fullName>
    </submittedName>
</protein>
<dbReference type="AlphaFoldDB" id="A0AAD4UXA6"/>
<gene>
    <name evidence="1" type="ORF">L3X38_042767</name>
</gene>
<keyword evidence="2" id="KW-1185">Reference proteome</keyword>
<evidence type="ECO:0000313" key="1">
    <source>
        <dbReference type="EMBL" id="KAI5313591.1"/>
    </source>
</evidence>
<proteinExistence type="predicted"/>
<name>A0AAD4UXA6_PRUDU</name>
<sequence>MISSTNRRSTEKENMVIKNKESSTAYENFAAYPDVAKDMRQGVYGKAPKDDLVLGQSPRTFEGIPYLHHPTSSRAENTYADELIGLGSMLDMQFRLSIAIEHLDQPSIEEEK</sequence>
<dbReference type="EMBL" id="JAJFAZ020000008">
    <property type="protein sequence ID" value="KAI5313591.1"/>
    <property type="molecule type" value="Genomic_DNA"/>
</dbReference>
<reference evidence="1 2" key="1">
    <citation type="journal article" date="2022" name="G3 (Bethesda)">
        <title>Whole-genome sequence and methylome profiling of the almond [Prunus dulcis (Mill.) D.A. Webb] cultivar 'Nonpareil'.</title>
        <authorList>
            <person name="D'Amico-Willman K.M."/>
            <person name="Ouma W.Z."/>
            <person name="Meulia T."/>
            <person name="Sideli G.M."/>
            <person name="Gradziel T.M."/>
            <person name="Fresnedo-Ramirez J."/>
        </authorList>
    </citation>
    <scope>NUCLEOTIDE SEQUENCE [LARGE SCALE GENOMIC DNA]</scope>
    <source>
        <strain evidence="1">Clone GOH B32 T37-40</strain>
    </source>
</reference>
<accession>A0AAD4UXA6</accession>
<comment type="caution">
    <text evidence="1">The sequence shown here is derived from an EMBL/GenBank/DDBJ whole genome shotgun (WGS) entry which is preliminary data.</text>
</comment>
<organism evidence="1 2">
    <name type="scientific">Prunus dulcis</name>
    <name type="common">Almond</name>
    <name type="synonym">Amygdalus dulcis</name>
    <dbReference type="NCBI Taxonomy" id="3755"/>
    <lineage>
        <taxon>Eukaryota</taxon>
        <taxon>Viridiplantae</taxon>
        <taxon>Streptophyta</taxon>
        <taxon>Embryophyta</taxon>
        <taxon>Tracheophyta</taxon>
        <taxon>Spermatophyta</taxon>
        <taxon>Magnoliopsida</taxon>
        <taxon>eudicotyledons</taxon>
        <taxon>Gunneridae</taxon>
        <taxon>Pentapetalae</taxon>
        <taxon>rosids</taxon>
        <taxon>fabids</taxon>
        <taxon>Rosales</taxon>
        <taxon>Rosaceae</taxon>
        <taxon>Amygdaloideae</taxon>
        <taxon>Amygdaleae</taxon>
        <taxon>Prunus</taxon>
    </lineage>
</organism>